<accession>A0A1K2IPV7</accession>
<organism evidence="1 2">
    <name type="scientific">Chryseobacterium limigenitum</name>
    <dbReference type="NCBI Taxonomy" id="1612149"/>
    <lineage>
        <taxon>Bacteria</taxon>
        <taxon>Pseudomonadati</taxon>
        <taxon>Bacteroidota</taxon>
        <taxon>Flavobacteriia</taxon>
        <taxon>Flavobacteriales</taxon>
        <taxon>Weeksellaceae</taxon>
        <taxon>Chryseobacterium group</taxon>
        <taxon>Chryseobacterium</taxon>
    </lineage>
</organism>
<reference evidence="2" key="1">
    <citation type="submission" date="2016-10" db="EMBL/GenBank/DDBJ databases">
        <authorList>
            <person name="Varghese N."/>
            <person name="Submissions S."/>
        </authorList>
    </citation>
    <scope>NUCLEOTIDE SEQUENCE [LARGE SCALE GENOMIC DNA]</scope>
    <source>
        <strain evidence="2">SUR2</strain>
    </source>
</reference>
<name>A0A1K2IPV7_9FLAO</name>
<dbReference type="STRING" id="1612149.SAMN05216324_106160"/>
<sequence>MAISKKGLRKINVNNEIFYWKIRRKISHNEAHNDEYSIPVQHESEGQLLFVNVNFGRSYGYGDDFIKSVTPVMIKEKIIEAINLGWKYNEKGNPICLSQGKLVTDTKYQISD</sequence>
<protein>
    <submittedName>
        <fullName evidence="1">Uncharacterized protein</fullName>
    </submittedName>
</protein>
<dbReference type="Proteomes" id="UP000182034">
    <property type="component" value="Unassembled WGS sequence"/>
</dbReference>
<dbReference type="RefSeq" id="WP_072409706.1">
    <property type="nucleotide sequence ID" value="NZ_FPKW01000006.1"/>
</dbReference>
<evidence type="ECO:0000313" key="2">
    <source>
        <dbReference type="Proteomes" id="UP000182034"/>
    </source>
</evidence>
<proteinExistence type="predicted"/>
<dbReference type="AlphaFoldDB" id="A0A1K2IPV7"/>
<keyword evidence="2" id="KW-1185">Reference proteome</keyword>
<dbReference type="OrthoDB" id="196248at2"/>
<gene>
    <name evidence="1" type="ORF">SAMN05216324_106160</name>
</gene>
<dbReference type="EMBL" id="FPKW01000006">
    <property type="protein sequence ID" value="SFZ94232.1"/>
    <property type="molecule type" value="Genomic_DNA"/>
</dbReference>
<evidence type="ECO:0000313" key="1">
    <source>
        <dbReference type="EMBL" id="SFZ94232.1"/>
    </source>
</evidence>